<evidence type="ECO:0000313" key="2">
    <source>
        <dbReference type="Proteomes" id="UP000032360"/>
    </source>
</evidence>
<protein>
    <recommendedName>
        <fullName evidence="3">Transposase IS4-like domain-containing protein</fullName>
    </recommendedName>
</protein>
<evidence type="ECO:0000313" key="1">
    <source>
        <dbReference type="EMBL" id="KJF15757.1"/>
    </source>
</evidence>
<comment type="caution">
    <text evidence="1">The sequence shown here is derived from an EMBL/GenBank/DDBJ whole genome shotgun (WGS) entry which is preliminary data.</text>
</comment>
<dbReference type="STRING" id="1280514.AXFE_34020"/>
<dbReference type="AlphaFoldDB" id="A0A0D8HD66"/>
<organism evidence="1 2">
    <name type="scientific">Acidithrix ferrooxidans</name>
    <dbReference type="NCBI Taxonomy" id="1280514"/>
    <lineage>
        <taxon>Bacteria</taxon>
        <taxon>Bacillati</taxon>
        <taxon>Actinomycetota</taxon>
        <taxon>Acidimicrobiia</taxon>
        <taxon>Acidimicrobiales</taxon>
        <taxon>Acidimicrobiaceae</taxon>
        <taxon>Acidithrix</taxon>
    </lineage>
</organism>
<keyword evidence="2" id="KW-1185">Reference proteome</keyword>
<evidence type="ECO:0008006" key="3">
    <source>
        <dbReference type="Google" id="ProtNLM"/>
    </source>
</evidence>
<name>A0A0D8HD66_9ACTN</name>
<sequence>MANRRIVAIDGTCIEVADTQENSQYFGRAHVSRGERAAFPQARIVALAERGSHAVFEAVVGSYSIGEIELSRELVSRLSPGMLVLADSCFYGFHL</sequence>
<dbReference type="EMBL" id="JXYS01000126">
    <property type="protein sequence ID" value="KJF15757.1"/>
    <property type="molecule type" value="Genomic_DNA"/>
</dbReference>
<proteinExistence type="predicted"/>
<reference evidence="1 2" key="1">
    <citation type="submission" date="2015-01" db="EMBL/GenBank/DDBJ databases">
        <title>Draft genome of the acidophilic iron oxidizer Acidithrix ferrooxidans strain Py-F3.</title>
        <authorList>
            <person name="Poehlein A."/>
            <person name="Eisen S."/>
            <person name="Schloemann M."/>
            <person name="Johnson B.D."/>
            <person name="Daniel R."/>
            <person name="Muehling M."/>
        </authorList>
    </citation>
    <scope>NUCLEOTIDE SEQUENCE [LARGE SCALE GENOMIC DNA]</scope>
    <source>
        <strain evidence="1 2">Py-F3</strain>
    </source>
</reference>
<accession>A0A0D8HD66</accession>
<dbReference type="Proteomes" id="UP000032360">
    <property type="component" value="Unassembled WGS sequence"/>
</dbReference>
<gene>
    <name evidence="1" type="ORF">AXFE_34020</name>
</gene>